<reference evidence="3" key="2">
    <citation type="submission" date="2020-09" db="EMBL/GenBank/DDBJ databases">
        <authorList>
            <person name="Sun Q."/>
            <person name="Zhou Y."/>
        </authorList>
    </citation>
    <scope>NUCLEOTIDE SEQUENCE</scope>
    <source>
        <strain evidence="3">CGMCC 1.15254</strain>
    </source>
</reference>
<gene>
    <name evidence="3" type="ORF">GCM10011332_28360</name>
</gene>
<feature type="domain" description="Methyltransferase" evidence="2">
    <location>
        <begin position="38"/>
        <end position="144"/>
    </location>
</feature>
<dbReference type="Pfam" id="PF13847">
    <property type="entry name" value="Methyltransf_31"/>
    <property type="match status" value="1"/>
</dbReference>
<keyword evidence="1" id="KW-0812">Transmembrane</keyword>
<dbReference type="InterPro" id="IPR029063">
    <property type="entry name" value="SAM-dependent_MTases_sf"/>
</dbReference>
<dbReference type="RefSeq" id="WP_188666445.1">
    <property type="nucleotide sequence ID" value="NZ_BMHV01000025.1"/>
</dbReference>
<protein>
    <recommendedName>
        <fullName evidence="2">Methyltransferase domain-containing protein</fullName>
    </recommendedName>
</protein>
<dbReference type="Gene3D" id="3.40.50.150">
    <property type="entry name" value="Vaccinia Virus protein VP39"/>
    <property type="match status" value="1"/>
</dbReference>
<dbReference type="SUPFAM" id="SSF53335">
    <property type="entry name" value="S-adenosyl-L-methionine-dependent methyltransferases"/>
    <property type="match status" value="1"/>
</dbReference>
<reference evidence="3" key="1">
    <citation type="journal article" date="2014" name="Int. J. Syst. Evol. Microbiol.">
        <title>Complete genome sequence of Corynebacterium casei LMG S-19264T (=DSM 44701T), isolated from a smear-ripened cheese.</title>
        <authorList>
            <consortium name="US DOE Joint Genome Institute (JGI-PGF)"/>
            <person name="Walter F."/>
            <person name="Albersmeier A."/>
            <person name="Kalinowski J."/>
            <person name="Ruckert C."/>
        </authorList>
    </citation>
    <scope>NUCLEOTIDE SEQUENCE</scope>
    <source>
        <strain evidence="3">CGMCC 1.15254</strain>
    </source>
</reference>
<name>A0A917C6Q4_9PROT</name>
<organism evidence="3 4">
    <name type="scientific">Terasakiella brassicae</name>
    <dbReference type="NCBI Taxonomy" id="1634917"/>
    <lineage>
        <taxon>Bacteria</taxon>
        <taxon>Pseudomonadati</taxon>
        <taxon>Pseudomonadota</taxon>
        <taxon>Alphaproteobacteria</taxon>
        <taxon>Rhodospirillales</taxon>
        <taxon>Terasakiellaceae</taxon>
        <taxon>Terasakiella</taxon>
    </lineage>
</organism>
<evidence type="ECO:0000259" key="2">
    <source>
        <dbReference type="Pfam" id="PF13847"/>
    </source>
</evidence>
<dbReference type="InterPro" id="IPR025714">
    <property type="entry name" value="Methyltranfer_dom"/>
</dbReference>
<dbReference type="CDD" id="cd02440">
    <property type="entry name" value="AdoMet_MTases"/>
    <property type="match status" value="1"/>
</dbReference>
<accession>A0A917C6Q4</accession>
<sequence length="207" mass="23430">MTKQNQFWDRVAHKYAKRKVTNEDAYQKKLQQTRGYLNKDVEMLELGCGTGTTAIHLAPCVRHIRAVDISLNMLEIAQEKAQKAGVDNISFDCSDLDEMAVENQRYDVILAHNILHLLEDKAVAIHRIFKMLKPGGVFISSTACLGQGFLWLKVIVGVGSFFGFLPAVKFFRVDELKKDFIDAGFQIAEDWQPSKSQALFIIARKPQ</sequence>
<dbReference type="AlphaFoldDB" id="A0A917C6Q4"/>
<dbReference type="PANTHER" id="PTHR43861">
    <property type="entry name" value="TRANS-ACONITATE 2-METHYLTRANSFERASE-RELATED"/>
    <property type="match status" value="1"/>
</dbReference>
<keyword evidence="1" id="KW-1133">Transmembrane helix</keyword>
<feature type="transmembrane region" description="Helical" evidence="1">
    <location>
        <begin position="148"/>
        <end position="168"/>
    </location>
</feature>
<evidence type="ECO:0000256" key="1">
    <source>
        <dbReference type="SAM" id="Phobius"/>
    </source>
</evidence>
<keyword evidence="4" id="KW-1185">Reference proteome</keyword>
<comment type="caution">
    <text evidence="3">The sequence shown here is derived from an EMBL/GenBank/DDBJ whole genome shotgun (WGS) entry which is preliminary data.</text>
</comment>
<proteinExistence type="predicted"/>
<dbReference type="PANTHER" id="PTHR43861:SF1">
    <property type="entry name" value="TRANS-ACONITATE 2-METHYLTRANSFERASE"/>
    <property type="match status" value="1"/>
</dbReference>
<dbReference type="Proteomes" id="UP000632498">
    <property type="component" value="Unassembled WGS sequence"/>
</dbReference>
<dbReference type="EMBL" id="BMHV01000025">
    <property type="protein sequence ID" value="GGF72732.1"/>
    <property type="molecule type" value="Genomic_DNA"/>
</dbReference>
<keyword evidence="1" id="KW-0472">Membrane</keyword>
<evidence type="ECO:0000313" key="3">
    <source>
        <dbReference type="EMBL" id="GGF72732.1"/>
    </source>
</evidence>
<evidence type="ECO:0000313" key="4">
    <source>
        <dbReference type="Proteomes" id="UP000632498"/>
    </source>
</evidence>